<reference evidence="3" key="1">
    <citation type="submission" date="2017-09" db="EMBL/GenBank/DDBJ databases">
        <authorList>
            <person name="Varghese N."/>
            <person name="Submissions S."/>
        </authorList>
    </citation>
    <scope>NUCLEOTIDE SEQUENCE [LARGE SCALE GENOMIC DNA]</scope>
    <source>
        <strain evidence="3">DSM 15103</strain>
    </source>
</reference>
<evidence type="ECO:0000256" key="1">
    <source>
        <dbReference type="SAM" id="SignalP"/>
    </source>
</evidence>
<gene>
    <name evidence="2" type="ORF">SAMN06265182_1444</name>
</gene>
<organism evidence="2 3">
    <name type="scientific">Persephonella hydrogeniphila</name>
    <dbReference type="NCBI Taxonomy" id="198703"/>
    <lineage>
        <taxon>Bacteria</taxon>
        <taxon>Pseudomonadati</taxon>
        <taxon>Aquificota</taxon>
        <taxon>Aquificia</taxon>
        <taxon>Aquificales</taxon>
        <taxon>Hydrogenothermaceae</taxon>
        <taxon>Persephonella</taxon>
    </lineage>
</organism>
<dbReference type="AlphaFoldDB" id="A0A285NHK3"/>
<dbReference type="EMBL" id="OBEI01000006">
    <property type="protein sequence ID" value="SNZ08992.1"/>
    <property type="molecule type" value="Genomic_DNA"/>
</dbReference>
<evidence type="ECO:0000313" key="2">
    <source>
        <dbReference type="EMBL" id="SNZ08992.1"/>
    </source>
</evidence>
<feature type="signal peptide" evidence="1">
    <location>
        <begin position="1"/>
        <end position="29"/>
    </location>
</feature>
<keyword evidence="3" id="KW-1185">Reference proteome</keyword>
<accession>A0A285NHK3</accession>
<evidence type="ECO:0000313" key="3">
    <source>
        <dbReference type="Proteomes" id="UP000219036"/>
    </source>
</evidence>
<proteinExistence type="predicted"/>
<feature type="chain" id="PRO_5013375356" evidence="1">
    <location>
        <begin position="30"/>
        <end position="158"/>
    </location>
</feature>
<keyword evidence="1" id="KW-0732">Signal</keyword>
<name>A0A285NHK3_9AQUI</name>
<dbReference type="RefSeq" id="WP_097000612.1">
    <property type="nucleotide sequence ID" value="NZ_OBEI01000006.1"/>
</dbReference>
<sequence length="158" mass="17307">MLKHIFASILSLSFILGVTVNNVIQPAYAEEEVADEEEDNEVEFTSAVITAISCAKEAEESGEFEVLASCPPHKAFEGIQDIYDNPPKIVVFDVTEGEYYYIKPTKDSVYWSDLLEGFGGSIDGSGVIVGEKDGISVVKLEEFEITPKPKPGFFKGCL</sequence>
<dbReference type="OrthoDB" id="14754at2"/>
<protein>
    <submittedName>
        <fullName evidence="2">Uncharacterized protein</fullName>
    </submittedName>
</protein>
<dbReference type="Proteomes" id="UP000219036">
    <property type="component" value="Unassembled WGS sequence"/>
</dbReference>